<proteinExistence type="predicted"/>
<dbReference type="SUPFAM" id="SSF53850">
    <property type="entry name" value="Periplasmic binding protein-like II"/>
    <property type="match status" value="1"/>
</dbReference>
<dbReference type="OrthoDB" id="5194099at2759"/>
<feature type="domain" description="SsuA/THI5-like" evidence="2">
    <location>
        <begin position="178"/>
        <end position="362"/>
    </location>
</feature>
<dbReference type="Proteomes" id="UP000240883">
    <property type="component" value="Unassembled WGS sequence"/>
</dbReference>
<name>A0A2T2NIS2_CORCC</name>
<dbReference type="PANTHER" id="PTHR30024:SF42">
    <property type="entry name" value="ALIPHATIC SULFONATES-BINDING PROTEIN-RELATED"/>
    <property type="match status" value="1"/>
</dbReference>
<organism evidence="3 4">
    <name type="scientific">Corynespora cassiicola Philippines</name>
    <dbReference type="NCBI Taxonomy" id="1448308"/>
    <lineage>
        <taxon>Eukaryota</taxon>
        <taxon>Fungi</taxon>
        <taxon>Dikarya</taxon>
        <taxon>Ascomycota</taxon>
        <taxon>Pezizomycotina</taxon>
        <taxon>Dothideomycetes</taxon>
        <taxon>Pleosporomycetidae</taxon>
        <taxon>Pleosporales</taxon>
        <taxon>Corynesporascaceae</taxon>
        <taxon>Corynespora</taxon>
    </lineage>
</organism>
<accession>A0A2T2NIS2</accession>
<evidence type="ECO:0000313" key="3">
    <source>
        <dbReference type="EMBL" id="PSN65327.1"/>
    </source>
</evidence>
<reference evidence="3 4" key="1">
    <citation type="journal article" date="2018" name="Front. Microbiol.">
        <title>Genome-Wide Analysis of Corynespora cassiicola Leaf Fall Disease Putative Effectors.</title>
        <authorList>
            <person name="Lopez D."/>
            <person name="Ribeiro S."/>
            <person name="Label P."/>
            <person name="Fumanal B."/>
            <person name="Venisse J.S."/>
            <person name="Kohler A."/>
            <person name="de Oliveira R.R."/>
            <person name="Labutti K."/>
            <person name="Lipzen A."/>
            <person name="Lail K."/>
            <person name="Bauer D."/>
            <person name="Ohm R.A."/>
            <person name="Barry K.W."/>
            <person name="Spatafora J."/>
            <person name="Grigoriev I.V."/>
            <person name="Martin F.M."/>
            <person name="Pujade-Renaud V."/>
        </authorList>
    </citation>
    <scope>NUCLEOTIDE SEQUENCE [LARGE SCALE GENOMIC DNA]</scope>
    <source>
        <strain evidence="3 4">Philippines</strain>
    </source>
</reference>
<dbReference type="InterPro" id="IPR015168">
    <property type="entry name" value="SsuA/THI5"/>
</dbReference>
<dbReference type="AlphaFoldDB" id="A0A2T2NIS2"/>
<keyword evidence="4" id="KW-1185">Reference proteome</keyword>
<dbReference type="Pfam" id="PF09084">
    <property type="entry name" value="NMT1"/>
    <property type="match status" value="1"/>
</dbReference>
<dbReference type="EMBL" id="KZ678137">
    <property type="protein sequence ID" value="PSN65327.1"/>
    <property type="molecule type" value="Genomic_DNA"/>
</dbReference>
<dbReference type="Gene3D" id="3.40.190.10">
    <property type="entry name" value="Periplasmic binding protein-like II"/>
    <property type="match status" value="2"/>
</dbReference>
<dbReference type="PANTHER" id="PTHR30024">
    <property type="entry name" value="ALIPHATIC SULFONATES-BINDING PROTEIN-RELATED"/>
    <property type="match status" value="1"/>
</dbReference>
<evidence type="ECO:0000256" key="1">
    <source>
        <dbReference type="SAM" id="MobiDB-lite"/>
    </source>
</evidence>
<evidence type="ECO:0000313" key="4">
    <source>
        <dbReference type="Proteomes" id="UP000240883"/>
    </source>
</evidence>
<feature type="compositionally biased region" description="Acidic residues" evidence="1">
    <location>
        <begin position="51"/>
        <end position="66"/>
    </location>
</feature>
<evidence type="ECO:0000259" key="2">
    <source>
        <dbReference type="Pfam" id="PF09084"/>
    </source>
</evidence>
<gene>
    <name evidence="3" type="ORF">BS50DRAFT_636109</name>
</gene>
<protein>
    <recommendedName>
        <fullName evidence="2">SsuA/THI5-like domain-containing protein</fullName>
    </recommendedName>
</protein>
<sequence>MTVEDGDGDGGRGRKGGRREAARGRALHRRSSKLQQLERLVEQQPQQQQEGAEEKEEEEEEEEEEEQQRSGGLAAGGEANDDDHQRGEAVVDCGLWTLDMSARTADDMDIMDILVARHKQREHAQQTRCLCLLPALSFANAALKIASALSVIEWTPEQIAKESFYNGSVTIVNGGIPNLFSDTTVDLASNAETQALRNYASHKNLRIIYTISEVAYRIVADRNKVPAASYLKGKRIGCIQATSSGYFVEKYMESVGAKRGEYTTVGGNTCSQEPCGSGTFPAMLKAGHVDAVGFWEPGVELSARAIGSGNAVFYQDFAVYREIYSLHSTTEKLHDPAKRREIVSFVRALDKALLLFRDEPEKVYARAANAVNIQEELMRAVWPVHEWPGTIPADLPDLLAAEDVYVARVDNRSAMSAATLKGLIDKSIIDEVRGNGFE</sequence>
<feature type="region of interest" description="Disordered" evidence="1">
    <location>
        <begin position="1"/>
        <end position="85"/>
    </location>
</feature>
<feature type="compositionally biased region" description="Low complexity" evidence="1">
    <location>
        <begin position="34"/>
        <end position="50"/>
    </location>
</feature>